<keyword evidence="3" id="KW-0255">Endonuclease</keyword>
<name>A0A2H1KDV7_9MICO</name>
<dbReference type="EMBL" id="FXZD01000007">
    <property type="protein sequence ID" value="SMX98015.1"/>
    <property type="molecule type" value="Genomic_DNA"/>
</dbReference>
<feature type="region of interest" description="Disordered" evidence="1">
    <location>
        <begin position="57"/>
        <end position="100"/>
    </location>
</feature>
<dbReference type="InterPro" id="IPR003615">
    <property type="entry name" value="HNH_nuc"/>
</dbReference>
<reference evidence="3 4" key="1">
    <citation type="submission" date="2017-03" db="EMBL/GenBank/DDBJ databases">
        <authorList>
            <person name="Afonso C.L."/>
            <person name="Miller P.J."/>
            <person name="Scott M.A."/>
            <person name="Spackman E."/>
            <person name="Goraichik I."/>
            <person name="Dimitrov K.M."/>
            <person name="Suarez D.L."/>
            <person name="Swayne D.E."/>
        </authorList>
    </citation>
    <scope>NUCLEOTIDE SEQUENCE [LARGE SCALE GENOMIC DNA]</scope>
    <source>
        <strain evidence="3 4">CNRZ 918</strain>
    </source>
</reference>
<dbReference type="GO" id="GO:0003676">
    <property type="term" value="F:nucleic acid binding"/>
    <property type="evidence" value="ECO:0007669"/>
    <property type="project" value="InterPro"/>
</dbReference>
<dbReference type="InterPro" id="IPR002711">
    <property type="entry name" value="HNH"/>
</dbReference>
<keyword evidence="3" id="KW-0540">Nuclease</keyword>
<proteinExistence type="predicted"/>
<feature type="compositionally biased region" description="Basic and acidic residues" evidence="1">
    <location>
        <begin position="88"/>
        <end position="100"/>
    </location>
</feature>
<dbReference type="Proteomes" id="UP000234433">
    <property type="component" value="Unassembled WGS sequence"/>
</dbReference>
<organism evidence="3 4">
    <name type="scientific">Brevibacterium antiquum CNRZ 918</name>
    <dbReference type="NCBI Taxonomy" id="1255637"/>
    <lineage>
        <taxon>Bacteria</taxon>
        <taxon>Bacillati</taxon>
        <taxon>Actinomycetota</taxon>
        <taxon>Actinomycetes</taxon>
        <taxon>Micrococcales</taxon>
        <taxon>Brevibacteriaceae</taxon>
        <taxon>Brevibacterium</taxon>
    </lineage>
</organism>
<keyword evidence="3" id="KW-0378">Hydrolase</keyword>
<dbReference type="SMART" id="SM00507">
    <property type="entry name" value="HNHc"/>
    <property type="match status" value="1"/>
</dbReference>
<sequence length="100" mass="11651">MSDSKYGSRHRKNRDAYKGHDNVRCWLCGDLIDMSLKRTDPMSFELDHKKSAAKFPELRYDPANTAPSHRQCNRDKGAGDPKPGLTRTSRDWSRKRERDE</sequence>
<evidence type="ECO:0000259" key="2">
    <source>
        <dbReference type="SMART" id="SM00507"/>
    </source>
</evidence>
<dbReference type="RefSeq" id="WP_101620429.1">
    <property type="nucleotide sequence ID" value="NZ_FXZD01000007.1"/>
</dbReference>
<feature type="domain" description="HNH nuclease" evidence="2">
    <location>
        <begin position="12"/>
        <end position="74"/>
    </location>
</feature>
<dbReference type="Pfam" id="PF01844">
    <property type="entry name" value="HNH"/>
    <property type="match status" value="1"/>
</dbReference>
<dbReference type="AlphaFoldDB" id="A0A2H1KDV7"/>
<dbReference type="OrthoDB" id="2084290at2"/>
<evidence type="ECO:0000313" key="4">
    <source>
        <dbReference type="Proteomes" id="UP000234433"/>
    </source>
</evidence>
<protein>
    <submittedName>
        <fullName evidence="3">HNH endonuclease</fullName>
    </submittedName>
</protein>
<dbReference type="GO" id="GO:0004519">
    <property type="term" value="F:endonuclease activity"/>
    <property type="evidence" value="ECO:0007669"/>
    <property type="project" value="UniProtKB-KW"/>
</dbReference>
<evidence type="ECO:0000313" key="3">
    <source>
        <dbReference type="EMBL" id="SMX98015.1"/>
    </source>
</evidence>
<accession>A0A2H1KDV7</accession>
<dbReference type="Gene3D" id="1.10.30.50">
    <property type="match status" value="1"/>
</dbReference>
<gene>
    <name evidence="3" type="ORF">BANT918_02383</name>
</gene>
<dbReference type="GO" id="GO:0008270">
    <property type="term" value="F:zinc ion binding"/>
    <property type="evidence" value="ECO:0007669"/>
    <property type="project" value="InterPro"/>
</dbReference>
<evidence type="ECO:0000256" key="1">
    <source>
        <dbReference type="SAM" id="MobiDB-lite"/>
    </source>
</evidence>